<evidence type="ECO:0000313" key="2">
    <source>
        <dbReference type="EMBL" id="MBH8552736.1"/>
    </source>
</evidence>
<proteinExistence type="predicted"/>
<dbReference type="InterPro" id="IPR003646">
    <property type="entry name" value="SH3-like_bac-type"/>
</dbReference>
<organism evidence="2 3">
    <name type="scientific">Atlanticothrix silvestris CENA357</name>
    <dbReference type="NCBI Taxonomy" id="1725252"/>
    <lineage>
        <taxon>Bacteria</taxon>
        <taxon>Bacillati</taxon>
        <taxon>Cyanobacteriota</taxon>
        <taxon>Cyanophyceae</taxon>
        <taxon>Nostocales</taxon>
        <taxon>Nodulariaceae</taxon>
        <taxon>Atlanticothrix</taxon>
        <taxon>Atlanticothrix silvestris</taxon>
    </lineage>
</organism>
<reference evidence="2 3" key="1">
    <citation type="journal article" date="2021" name="Int. J. Syst. Evol. Microbiol.">
        <title>Amazonocrinis nigriterrae gen. nov., sp. nov., Atlanticothrix silvestris gen. nov., sp. nov. and Dendronalium phyllosphericum gen. nov., sp. nov., nostocacean cyanobacteria from Brazilian environments.</title>
        <authorList>
            <person name="Alvarenga D.O."/>
            <person name="Andreote A.P.D."/>
            <person name="Branco L.H.Z."/>
            <person name="Delbaje E."/>
            <person name="Cruz R.B."/>
            <person name="Varani A.M."/>
            <person name="Fiore M.F."/>
        </authorList>
    </citation>
    <scope>NUCLEOTIDE SEQUENCE [LARGE SCALE GENOMIC DNA]</scope>
    <source>
        <strain evidence="2 3">CENA357</strain>
    </source>
</reference>
<feature type="domain" description="SH3b" evidence="1">
    <location>
        <begin position="63"/>
        <end position="124"/>
    </location>
</feature>
<evidence type="ECO:0000313" key="3">
    <source>
        <dbReference type="Proteomes" id="UP000599391"/>
    </source>
</evidence>
<dbReference type="Gene3D" id="1.10.101.10">
    <property type="entry name" value="PGBD-like superfamily/PGBD"/>
    <property type="match status" value="1"/>
</dbReference>
<dbReference type="Pfam" id="PF01471">
    <property type="entry name" value="PG_binding_1"/>
    <property type="match status" value="1"/>
</dbReference>
<dbReference type="RefSeq" id="WP_214439041.1">
    <property type="nucleotide sequence ID" value="NZ_JAECZB010000018.1"/>
</dbReference>
<dbReference type="SUPFAM" id="SSF47090">
    <property type="entry name" value="PGBD-like"/>
    <property type="match status" value="1"/>
</dbReference>
<gene>
    <name evidence="2" type="ORF">I8751_10200</name>
</gene>
<dbReference type="InterPro" id="IPR002477">
    <property type="entry name" value="Peptidoglycan-bd-like"/>
</dbReference>
<evidence type="ECO:0000259" key="1">
    <source>
        <dbReference type="SMART" id="SM00287"/>
    </source>
</evidence>
<keyword evidence="3" id="KW-1185">Reference proteome</keyword>
<dbReference type="EMBL" id="JAECZB010000018">
    <property type="protein sequence ID" value="MBH8552736.1"/>
    <property type="molecule type" value="Genomic_DNA"/>
</dbReference>
<dbReference type="Proteomes" id="UP000599391">
    <property type="component" value="Unassembled WGS sequence"/>
</dbReference>
<dbReference type="InterPro" id="IPR036365">
    <property type="entry name" value="PGBD-like_sf"/>
</dbReference>
<name>A0A8J7HC37_9CYAN</name>
<accession>A0A8J7HC37</accession>
<sequence>MEYIAYSLMVIANQEATGQAEYTEYNFPKLQFNLGKLLKSSAWLTLAGISVLFAAFTQAQIASAAYVRTNGSCLRVRTGPSTAYQVVGCIPNGAPVATITGYNNGFARLSTGRYVAANWISDTSNPRPTTRPGGVGGPVILNIGAKGQPVRDVQQALGGLTVDGVYGPVTASRVRQFQASNGLRVDGIVGPQTRSFLFRS</sequence>
<dbReference type="AlphaFoldDB" id="A0A8J7HC37"/>
<comment type="caution">
    <text evidence="2">The sequence shown here is derived from an EMBL/GenBank/DDBJ whole genome shotgun (WGS) entry which is preliminary data.</text>
</comment>
<dbReference type="InterPro" id="IPR036366">
    <property type="entry name" value="PGBDSf"/>
</dbReference>
<dbReference type="Gene3D" id="2.30.30.40">
    <property type="entry name" value="SH3 Domains"/>
    <property type="match status" value="1"/>
</dbReference>
<protein>
    <submittedName>
        <fullName evidence="2">Peptidoglycan-binding protein</fullName>
    </submittedName>
</protein>
<dbReference type="SMART" id="SM00287">
    <property type="entry name" value="SH3b"/>
    <property type="match status" value="1"/>
</dbReference>